<dbReference type="AlphaFoldDB" id="A0A1X7GCI4"/>
<proteinExistence type="predicted"/>
<dbReference type="RefSeq" id="WP_085424278.1">
    <property type="nucleotide sequence ID" value="NZ_FXAF01000011.1"/>
</dbReference>
<evidence type="ECO:0000256" key="2">
    <source>
        <dbReference type="SAM" id="SignalP"/>
    </source>
</evidence>
<reference evidence="5" key="1">
    <citation type="submission" date="2017-04" db="EMBL/GenBank/DDBJ databases">
        <authorList>
            <person name="Varghese N."/>
            <person name="Submissions S."/>
        </authorList>
    </citation>
    <scope>NUCLEOTIDE SEQUENCE [LARGE SCALE GENOMIC DNA]</scope>
    <source>
        <strain evidence="5">B4P</strain>
    </source>
</reference>
<dbReference type="Pfam" id="PF06904">
    <property type="entry name" value="Extensin-like_C"/>
    <property type="match status" value="1"/>
</dbReference>
<accession>A0A1X7GCI4</accession>
<feature type="domain" description="Extensin-like C-terminal" evidence="3">
    <location>
        <begin position="315"/>
        <end position="493"/>
    </location>
</feature>
<keyword evidence="5" id="KW-1185">Reference proteome</keyword>
<dbReference type="OrthoDB" id="9809788at2"/>
<feature type="compositionally biased region" description="Polar residues" evidence="1">
    <location>
        <begin position="107"/>
        <end position="116"/>
    </location>
</feature>
<evidence type="ECO:0000313" key="4">
    <source>
        <dbReference type="EMBL" id="SMF67681.1"/>
    </source>
</evidence>
<feature type="region of interest" description="Disordered" evidence="1">
    <location>
        <begin position="44"/>
        <end position="126"/>
    </location>
</feature>
<dbReference type="EMBL" id="FXAF01000011">
    <property type="protein sequence ID" value="SMF67681.1"/>
    <property type="molecule type" value="Genomic_DNA"/>
</dbReference>
<evidence type="ECO:0000256" key="1">
    <source>
        <dbReference type="SAM" id="MobiDB-lite"/>
    </source>
</evidence>
<keyword evidence="2" id="KW-0732">Signal</keyword>
<gene>
    <name evidence="4" type="ORF">SAMN02982989_3606</name>
</gene>
<evidence type="ECO:0000259" key="3">
    <source>
        <dbReference type="Pfam" id="PF06904"/>
    </source>
</evidence>
<dbReference type="Proteomes" id="UP000192903">
    <property type="component" value="Unassembled WGS sequence"/>
</dbReference>
<evidence type="ECO:0000313" key="5">
    <source>
        <dbReference type="Proteomes" id="UP000192903"/>
    </source>
</evidence>
<feature type="region of interest" description="Disordered" evidence="1">
    <location>
        <begin position="279"/>
        <end position="301"/>
    </location>
</feature>
<dbReference type="STRING" id="464029.SAMN02982989_3606"/>
<feature type="compositionally biased region" description="Polar residues" evidence="1">
    <location>
        <begin position="54"/>
        <end position="70"/>
    </location>
</feature>
<protein>
    <submittedName>
        <fullName evidence="4">Uncharacterized conserved protein</fullName>
    </submittedName>
</protein>
<feature type="chain" id="PRO_5012236887" evidence="2">
    <location>
        <begin position="26"/>
        <end position="494"/>
    </location>
</feature>
<sequence length="494" mass="52881">MAYASLSRRAVAWLMVSTMLVACSAGDLVPPAPIDNGMRVGAIEPMRDVPPEPVSQQAYRMSSAPVSQASGVDYRNAPNPAGSGYPDDGGHYLRAPEAVQSAPLDAPSSQQASVPQTGEGARQGRLPMIDSDEAMRLSARQGSANQAGAGAGPMTIPEEGVNMDAEFGFGPDESDVTGLAEEEDSDIAEGVGDQPVVDGIGTDNPVALQPRRQPISEPMADDGRVVVRPKRQGAGLQGDIRNGGMAAQGATPPGMTWGDGSRVVPPSRAPAGTQQVAMLRPDNPVNDRGPIDDSGPMSQREQPWLRGAMPRSEVSCRAELRRLGVEFEDRPRISQGPSCGIDYPVKLSGLSGNIDVKPAVTLNCQTTLAFARWVKNELAPSARLRYLTGVKRIVPMGGYSCRRMNNSRQRYNPMSEHAKGNAIDIGQIVLKDGHAISVRKKGLFSFREGGLLKAVRSDSCKYFNTVLGPGSNAEHWNHFHFDLRSRKSGRRYCS</sequence>
<name>A0A1X7GCI4_9HYPH</name>
<organism evidence="4 5">
    <name type="scientific">Xaviernesmea oryzae</name>
    <dbReference type="NCBI Taxonomy" id="464029"/>
    <lineage>
        <taxon>Bacteria</taxon>
        <taxon>Pseudomonadati</taxon>
        <taxon>Pseudomonadota</taxon>
        <taxon>Alphaproteobacteria</taxon>
        <taxon>Hyphomicrobiales</taxon>
        <taxon>Rhizobiaceae</taxon>
        <taxon>Rhizobium/Agrobacterium group</taxon>
        <taxon>Xaviernesmea</taxon>
    </lineage>
</organism>
<dbReference type="InterPro" id="IPR009683">
    <property type="entry name" value="Extensin-like_C"/>
</dbReference>
<feature type="signal peptide" evidence="2">
    <location>
        <begin position="1"/>
        <end position="25"/>
    </location>
</feature>